<dbReference type="InterPro" id="IPR018389">
    <property type="entry name" value="DctP_fam"/>
</dbReference>
<dbReference type="PANTHER" id="PTHR33376:SF5">
    <property type="entry name" value="EXTRACYTOPLASMIC SOLUTE RECEPTOR PROTEIN"/>
    <property type="match status" value="1"/>
</dbReference>
<dbReference type="GO" id="GO:0046872">
    <property type="term" value="F:metal ion binding"/>
    <property type="evidence" value="ECO:0007669"/>
    <property type="project" value="UniProtKB-KW"/>
</dbReference>
<feature type="binding site" evidence="2">
    <location>
        <position position="197"/>
    </location>
    <ligand>
        <name>substrate</name>
    </ligand>
</feature>
<evidence type="ECO:0000256" key="4">
    <source>
        <dbReference type="SAM" id="MobiDB-lite"/>
    </source>
</evidence>
<dbReference type="Pfam" id="PF03480">
    <property type="entry name" value="DctP"/>
    <property type="match status" value="1"/>
</dbReference>
<dbReference type="EMBL" id="CP030050">
    <property type="protein sequence ID" value="QOZ68349.1"/>
    <property type="molecule type" value="Genomic_DNA"/>
</dbReference>
<feature type="binding site" evidence="3">
    <location>
        <position position="235"/>
    </location>
    <ligand>
        <name>Na(+)</name>
        <dbReference type="ChEBI" id="CHEBI:29101"/>
    </ligand>
</feature>
<name>A0AAE7THL2_9BRAD</name>
<protein>
    <submittedName>
        <fullName evidence="5">ABC transporter substrate-binding protein</fullName>
    </submittedName>
</protein>
<sequence>MLVSKPRQEGPQSDPSGQEIMKRRDFIKVTGLGAAGAATLAAPAIAQSMPEIKWRMPTSWPKSLDTLYGGAEMMCKMVAEATDNKFQIQIFAAGEIVPGLQVLDAVQNATCEIGHTASYYYFGKDPTFTFGSSVPFGPNMRINQAWYMQGGGREVLNEFYKSYNVISLLAGNTGCQMGGWFRKEVNTPGDLSGMKFRIGGFAGRVLQKLGVVPQQLAGGDIYPALEKGTIDAAEWVGPYDDEKLGFYKIAPHYYYPGWWEGGPMLLAFVNLDKWNALPKYYQSVLEQAGHTANNYMMARYDTANPLAMKKLLASGTKLHAFSPAIMDACYKAAKELHAEVGATNANFKKVHDSLAKFSSDGYAWFQVAEVGYDIFMARRSQS</sequence>
<evidence type="ECO:0000256" key="2">
    <source>
        <dbReference type="PIRSR" id="PIRSR039026-1"/>
    </source>
</evidence>
<evidence type="ECO:0000256" key="1">
    <source>
        <dbReference type="ARBA" id="ARBA00022729"/>
    </source>
</evidence>
<evidence type="ECO:0000256" key="3">
    <source>
        <dbReference type="PIRSR" id="PIRSR039026-2"/>
    </source>
</evidence>
<dbReference type="InterPro" id="IPR026289">
    <property type="entry name" value="SBP_TakP-like"/>
</dbReference>
<dbReference type="InterPro" id="IPR006311">
    <property type="entry name" value="TAT_signal"/>
</dbReference>
<feature type="region of interest" description="Disordered" evidence="4">
    <location>
        <begin position="1"/>
        <end position="20"/>
    </location>
</feature>
<dbReference type="GO" id="GO:0055085">
    <property type="term" value="P:transmembrane transport"/>
    <property type="evidence" value="ECO:0007669"/>
    <property type="project" value="InterPro"/>
</dbReference>
<dbReference type="PIRSF" id="PIRSF039026">
    <property type="entry name" value="SiaP"/>
    <property type="match status" value="1"/>
</dbReference>
<dbReference type="NCBIfam" id="NF037995">
    <property type="entry name" value="TRAP_S1"/>
    <property type="match status" value="1"/>
</dbReference>
<accession>A0AAE7THL2</accession>
<organism evidence="5 6">
    <name type="scientific">Bradyrhizobium arachidis</name>
    <dbReference type="NCBI Taxonomy" id="858423"/>
    <lineage>
        <taxon>Bacteria</taxon>
        <taxon>Pseudomonadati</taxon>
        <taxon>Pseudomonadota</taxon>
        <taxon>Alphaproteobacteria</taxon>
        <taxon>Hyphomicrobiales</taxon>
        <taxon>Nitrobacteraceae</taxon>
        <taxon>Bradyrhizobium</taxon>
    </lineage>
</organism>
<proteinExistence type="predicted"/>
<dbReference type="InterPro" id="IPR038404">
    <property type="entry name" value="TRAP_DctP_sf"/>
</dbReference>
<dbReference type="Proteomes" id="UP000594015">
    <property type="component" value="Chromosome"/>
</dbReference>
<dbReference type="GO" id="GO:0031317">
    <property type="term" value="C:tripartite ATP-independent periplasmic transporter complex"/>
    <property type="evidence" value="ECO:0007669"/>
    <property type="project" value="InterPro"/>
</dbReference>
<dbReference type="Gene3D" id="3.40.190.170">
    <property type="entry name" value="Bacterial extracellular solute-binding protein, family 7"/>
    <property type="match status" value="1"/>
</dbReference>
<gene>
    <name evidence="5" type="ORF">WN72_20085</name>
</gene>
<dbReference type="AlphaFoldDB" id="A0AAE7THL2"/>
<dbReference type="PANTHER" id="PTHR33376">
    <property type="match status" value="1"/>
</dbReference>
<dbReference type="PROSITE" id="PS51318">
    <property type="entry name" value="TAT"/>
    <property type="match status" value="1"/>
</dbReference>
<feature type="binding site" evidence="2">
    <location>
        <position position="176"/>
    </location>
    <ligand>
        <name>substrate</name>
    </ligand>
</feature>
<dbReference type="Gene3D" id="3.40.190.10">
    <property type="entry name" value="Periplasmic binding protein-like II"/>
    <property type="match status" value="1"/>
</dbReference>
<keyword evidence="1" id="KW-0732">Signal</keyword>
<feature type="binding site" evidence="3">
    <location>
        <position position="234"/>
    </location>
    <ligand>
        <name>substrate</name>
    </ligand>
</feature>
<reference evidence="5 6" key="1">
    <citation type="submission" date="2018-06" db="EMBL/GenBank/DDBJ databases">
        <title>Comparative genomics of Bradyrhizobium nodulating Arachidis hypogaea.</title>
        <authorList>
            <person name="Li Y."/>
        </authorList>
    </citation>
    <scope>NUCLEOTIDE SEQUENCE [LARGE SCALE GENOMIC DNA]</scope>
    <source>
        <strain evidence="5 6">CCBAU 051107</strain>
    </source>
</reference>
<evidence type="ECO:0000313" key="6">
    <source>
        <dbReference type="Proteomes" id="UP000594015"/>
    </source>
</evidence>
<feature type="binding site" evidence="3">
    <location>
        <position position="260"/>
    </location>
    <ligand>
        <name>substrate</name>
    </ligand>
</feature>
<evidence type="ECO:0000313" key="5">
    <source>
        <dbReference type="EMBL" id="QOZ68349.1"/>
    </source>
</evidence>
<keyword evidence="3" id="KW-0479">Metal-binding</keyword>
<dbReference type="KEGG" id="barh:WN72_20085"/>